<dbReference type="Proteomes" id="UP000011991">
    <property type="component" value="Unassembled WGS sequence"/>
</dbReference>
<proteinExistence type="predicted"/>
<dbReference type="PATRIC" id="fig|1265738.3.peg.4847"/>
<evidence type="ECO:0000313" key="3">
    <source>
        <dbReference type="Proteomes" id="UP000011991"/>
    </source>
</evidence>
<keyword evidence="3" id="KW-1185">Reference proteome</keyword>
<evidence type="ECO:0000256" key="1">
    <source>
        <dbReference type="SAM" id="MobiDB-lite"/>
    </source>
</evidence>
<dbReference type="AlphaFoldDB" id="M5RSA6"/>
<feature type="compositionally biased region" description="Polar residues" evidence="1">
    <location>
        <begin position="33"/>
        <end position="42"/>
    </location>
</feature>
<organism evidence="2 3">
    <name type="scientific">Rhodopirellula maiorica SM1</name>
    <dbReference type="NCBI Taxonomy" id="1265738"/>
    <lineage>
        <taxon>Bacteria</taxon>
        <taxon>Pseudomonadati</taxon>
        <taxon>Planctomycetota</taxon>
        <taxon>Planctomycetia</taxon>
        <taxon>Pirellulales</taxon>
        <taxon>Pirellulaceae</taxon>
        <taxon>Novipirellula</taxon>
    </lineage>
</organism>
<name>M5RSA6_9BACT</name>
<sequence length="66" mass="7317">MEGREITRHKKSMNAKLRPRVVNRKIENCGSATVADSPSHFETVNRSRAQDATNIAKPESSVGPVR</sequence>
<comment type="caution">
    <text evidence="2">The sequence shown here is derived from an EMBL/GenBank/DDBJ whole genome shotgun (WGS) entry which is preliminary data.</text>
</comment>
<feature type="region of interest" description="Disordered" evidence="1">
    <location>
        <begin position="33"/>
        <end position="66"/>
    </location>
</feature>
<evidence type="ECO:0000313" key="2">
    <source>
        <dbReference type="EMBL" id="EMI18262.1"/>
    </source>
</evidence>
<protein>
    <submittedName>
        <fullName evidence="2">Uncharacterized protein</fullName>
    </submittedName>
</protein>
<dbReference type="EMBL" id="ANOG01000687">
    <property type="protein sequence ID" value="EMI18262.1"/>
    <property type="molecule type" value="Genomic_DNA"/>
</dbReference>
<reference evidence="2 3" key="1">
    <citation type="journal article" date="2013" name="Mar. Genomics">
        <title>Expression of sulfatases in Rhodopirellula baltica and the diversity of sulfatases in the genus Rhodopirellula.</title>
        <authorList>
            <person name="Wegner C.E."/>
            <person name="Richter-Heitmann T."/>
            <person name="Klindworth A."/>
            <person name="Klockow C."/>
            <person name="Richter M."/>
            <person name="Achstetter T."/>
            <person name="Glockner F.O."/>
            <person name="Harder J."/>
        </authorList>
    </citation>
    <scope>NUCLEOTIDE SEQUENCE [LARGE SCALE GENOMIC DNA]</scope>
    <source>
        <strain evidence="2 3">SM1</strain>
    </source>
</reference>
<accession>M5RSA6</accession>
<gene>
    <name evidence="2" type="ORF">RMSM_04823</name>
</gene>